<accession>A0A225DRH1</accession>
<dbReference type="Pfam" id="PF13432">
    <property type="entry name" value="TPR_16"/>
    <property type="match status" value="2"/>
</dbReference>
<evidence type="ECO:0008006" key="3">
    <source>
        <dbReference type="Google" id="ProtNLM"/>
    </source>
</evidence>
<proteinExistence type="predicted"/>
<dbReference type="SUPFAM" id="SSF48452">
    <property type="entry name" value="TPR-like"/>
    <property type="match status" value="1"/>
</dbReference>
<comment type="caution">
    <text evidence="1">The sequence shown here is derived from an EMBL/GenBank/DDBJ whole genome shotgun (WGS) entry which is preliminary data.</text>
</comment>
<dbReference type="Proteomes" id="UP000214646">
    <property type="component" value="Unassembled WGS sequence"/>
</dbReference>
<dbReference type="EMBL" id="NIDE01000005">
    <property type="protein sequence ID" value="OWK42234.1"/>
    <property type="molecule type" value="Genomic_DNA"/>
</dbReference>
<dbReference type="AlphaFoldDB" id="A0A225DRH1"/>
<keyword evidence="2" id="KW-1185">Reference proteome</keyword>
<name>A0A225DRH1_9BACT</name>
<dbReference type="Gene3D" id="1.25.40.10">
    <property type="entry name" value="Tetratricopeptide repeat domain"/>
    <property type="match status" value="2"/>
</dbReference>
<gene>
    <name evidence="1" type="ORF">FRUB_04312</name>
</gene>
<evidence type="ECO:0000313" key="1">
    <source>
        <dbReference type="EMBL" id="OWK42234.1"/>
    </source>
</evidence>
<sequence length="405" mass="45485">MIFESAVPDDEAKFEIINSILTNLDPGFREDYQLLNEVFRRKEFIGSLASATMKRAIFDRIQTLLPGNPFVLQHRSILEKDLADIDEAIRYAKSAQKLEPSNAAIINTLGLAYEYKARISKDRFERDRLLQDALRLFEEGIRKEPRSPFGYLGKHFVLRHSVTAALTNEENGIARAGVLSFLEMAHEQTNESPVIGKELALARRDLGDVPQAIAILKAGIERTPNETRLRDLYITLLLQKGDVASAREVAFDGAKIDPSSWRLQRHIARLRRMGNEPVGGVKGAYEAAIRANKGDVSLYIELASYLFMSGDWTGAATVFEQANALPLTGQDRSRIRDHWREGSNKIVFDGIIRRIRGGGGTVMAVPRNFEAFFWRSSNRLMALREGDKVKFTVGFNTKGAVAFIQ</sequence>
<organism evidence="1 2">
    <name type="scientific">Fimbriiglobus ruber</name>
    <dbReference type="NCBI Taxonomy" id="1908690"/>
    <lineage>
        <taxon>Bacteria</taxon>
        <taxon>Pseudomonadati</taxon>
        <taxon>Planctomycetota</taxon>
        <taxon>Planctomycetia</taxon>
        <taxon>Gemmatales</taxon>
        <taxon>Gemmataceae</taxon>
        <taxon>Fimbriiglobus</taxon>
    </lineage>
</organism>
<protein>
    <recommendedName>
        <fullName evidence="3">Tetratricopeptide repeat protein</fullName>
    </recommendedName>
</protein>
<dbReference type="InterPro" id="IPR011990">
    <property type="entry name" value="TPR-like_helical_dom_sf"/>
</dbReference>
<evidence type="ECO:0000313" key="2">
    <source>
        <dbReference type="Proteomes" id="UP000214646"/>
    </source>
</evidence>
<reference evidence="2" key="1">
    <citation type="submission" date="2017-06" db="EMBL/GenBank/DDBJ databases">
        <title>Genome analysis of Fimbriiglobus ruber SP5, the first member of the order Planctomycetales with confirmed chitinolytic capability.</title>
        <authorList>
            <person name="Ravin N.V."/>
            <person name="Rakitin A.L."/>
            <person name="Ivanova A.A."/>
            <person name="Beletsky A.V."/>
            <person name="Kulichevskaya I.S."/>
            <person name="Mardanov A.V."/>
            <person name="Dedysh S.N."/>
        </authorList>
    </citation>
    <scope>NUCLEOTIDE SEQUENCE [LARGE SCALE GENOMIC DNA]</scope>
    <source>
        <strain evidence="2">SP5</strain>
    </source>
</reference>